<reference evidence="4 5" key="1">
    <citation type="submission" date="2019-01" db="EMBL/GenBank/DDBJ databases">
        <title>Hymenobacter humicola sp. nov., isolated from soils in Antarctica.</title>
        <authorList>
            <person name="Sedlacek I."/>
            <person name="Holochova P."/>
            <person name="Kralova S."/>
            <person name="Pantucek R."/>
            <person name="Stankova E."/>
            <person name="Vrbovska V."/>
            <person name="Kristofova L."/>
            <person name="Svec P."/>
            <person name="Busse H.-J."/>
        </authorList>
    </citation>
    <scope>NUCLEOTIDE SEQUENCE [LARGE SCALE GENOMIC DNA]</scope>
    <source>
        <strain evidence="4 5">CCM 8852</strain>
    </source>
</reference>
<dbReference type="Gene3D" id="2.80.10.50">
    <property type="match status" value="2"/>
</dbReference>
<keyword evidence="5" id="KW-1185">Reference proteome</keyword>
<dbReference type="Proteomes" id="UP000284250">
    <property type="component" value="Unassembled WGS sequence"/>
</dbReference>
<dbReference type="PROSITE" id="PS51820">
    <property type="entry name" value="PA14"/>
    <property type="match status" value="1"/>
</dbReference>
<evidence type="ECO:0000313" key="5">
    <source>
        <dbReference type="Proteomes" id="UP000284250"/>
    </source>
</evidence>
<dbReference type="AlphaFoldDB" id="A0A418R6D0"/>
<dbReference type="Pfam" id="PF07691">
    <property type="entry name" value="PA14"/>
    <property type="match status" value="1"/>
</dbReference>
<feature type="domain" description="PA14" evidence="3">
    <location>
        <begin position="98"/>
        <end position="237"/>
    </location>
</feature>
<dbReference type="SUPFAM" id="SSF56988">
    <property type="entry name" value="Anthrax protective antigen"/>
    <property type="match status" value="1"/>
</dbReference>
<dbReference type="PROSITE" id="PS50231">
    <property type="entry name" value="RICIN_B_LECTIN"/>
    <property type="match status" value="1"/>
</dbReference>
<dbReference type="InterPro" id="IPR011658">
    <property type="entry name" value="PA14_dom"/>
</dbReference>
<feature type="region of interest" description="Disordered" evidence="1">
    <location>
        <begin position="240"/>
        <end position="320"/>
    </location>
</feature>
<keyword evidence="2" id="KW-0812">Transmembrane</keyword>
<dbReference type="NCBIfam" id="TIGR04183">
    <property type="entry name" value="Por_Secre_tail"/>
    <property type="match status" value="1"/>
</dbReference>
<feature type="transmembrane region" description="Helical" evidence="2">
    <location>
        <begin position="29"/>
        <end position="50"/>
    </location>
</feature>
<evidence type="ECO:0000259" key="3">
    <source>
        <dbReference type="PROSITE" id="PS51820"/>
    </source>
</evidence>
<dbReference type="InterPro" id="IPR026444">
    <property type="entry name" value="Secre_tail"/>
</dbReference>
<dbReference type="OrthoDB" id="611024at2"/>
<keyword evidence="2" id="KW-1133">Transmembrane helix</keyword>
<keyword evidence="2" id="KW-0472">Membrane</keyword>
<dbReference type="CDD" id="cd00161">
    <property type="entry name" value="beta-trefoil_Ricin-like"/>
    <property type="match status" value="1"/>
</dbReference>
<accession>A0A418R6D0</accession>
<dbReference type="Pfam" id="PF14200">
    <property type="entry name" value="RicinB_lectin_2"/>
    <property type="match status" value="2"/>
</dbReference>
<sequence length="573" mass="61137">MQGDCPGKTRPVNRLKKRRILLRREAGNINLRLLFCAVLICLISALFSLLKALPTVRRLLLRSALGLGLLSQLPAGAASAPEPMAAAARPTLVRPVQGWGTGLTASYFNNGSLAGTPVLKRQDAVIDFRWGMKAPAPGLPADNFSVRWEGLIAASTTGRYRFVAVTTDEVRLWVNGKKVLDTWDGKKAGSLDDGSVTLAAGEKATIKLEYNDTEGVAAIQLQWVPPGQGAQLIPAGNLYPLGSPTTPDPAGAPPVAKAKVEPAAKEAKPAKVAVPAKPAKPVKEVAQATPKPAETPKPVEKPAKAPKPAPAEEKPSTELPGVYTLTVRSTGKPLEVAQGRPATLSEQMAATAEQPAAPQWRIEPAGEGVYRLVVPGSNKVLEVLGSATSNGTPLGLWSYYSGYNQQWRIEDVGDGYYKLTAKHSRKALTDKDTLGGGVQQWRYTGKDNQQWKLEPVKAMEEPILAGAPKTGGVGDNSMSVYPNPSNGVMQMAYSLNESKPLGWVLYNQNGVAVRVSDYRKQTAGSHHQTLNFTSLPAGDYYLSLTVGSDNTRQLVSIRRPSADVPEVGATSPK</sequence>
<dbReference type="SMART" id="SM00458">
    <property type="entry name" value="RICIN"/>
    <property type="match status" value="1"/>
</dbReference>
<dbReference type="Gene3D" id="3.90.182.10">
    <property type="entry name" value="Toxin - Anthrax Protective Antigen,domain 1"/>
    <property type="match status" value="1"/>
</dbReference>
<evidence type="ECO:0000256" key="1">
    <source>
        <dbReference type="SAM" id="MobiDB-lite"/>
    </source>
</evidence>
<comment type="caution">
    <text evidence="4">The sequence shown here is derived from an EMBL/GenBank/DDBJ whole genome shotgun (WGS) entry which is preliminary data.</text>
</comment>
<protein>
    <submittedName>
        <fullName evidence="4">T9SS C-terminal target domain-containing protein</fullName>
    </submittedName>
</protein>
<organism evidence="4 5">
    <name type="scientific">Hymenobacter rubripertinctus</name>
    <dbReference type="NCBI Taxonomy" id="2029981"/>
    <lineage>
        <taxon>Bacteria</taxon>
        <taxon>Pseudomonadati</taxon>
        <taxon>Bacteroidota</taxon>
        <taxon>Cytophagia</taxon>
        <taxon>Cytophagales</taxon>
        <taxon>Hymenobacteraceae</taxon>
        <taxon>Hymenobacter</taxon>
    </lineage>
</organism>
<dbReference type="EMBL" id="QYCN01000004">
    <property type="protein sequence ID" value="RIY12966.1"/>
    <property type="molecule type" value="Genomic_DNA"/>
</dbReference>
<dbReference type="InterPro" id="IPR037524">
    <property type="entry name" value="PA14/GLEYA"/>
</dbReference>
<dbReference type="SUPFAM" id="SSF50370">
    <property type="entry name" value="Ricin B-like lectins"/>
    <property type="match status" value="1"/>
</dbReference>
<dbReference type="Pfam" id="PF18962">
    <property type="entry name" value="Por_Secre_tail"/>
    <property type="match status" value="1"/>
</dbReference>
<feature type="compositionally biased region" description="Low complexity" evidence="1">
    <location>
        <begin position="270"/>
        <end position="292"/>
    </location>
</feature>
<dbReference type="InterPro" id="IPR035992">
    <property type="entry name" value="Ricin_B-like_lectins"/>
</dbReference>
<evidence type="ECO:0000313" key="4">
    <source>
        <dbReference type="EMBL" id="RIY12966.1"/>
    </source>
</evidence>
<feature type="compositionally biased region" description="Basic and acidic residues" evidence="1">
    <location>
        <begin position="258"/>
        <end position="269"/>
    </location>
</feature>
<evidence type="ECO:0000256" key="2">
    <source>
        <dbReference type="SAM" id="Phobius"/>
    </source>
</evidence>
<gene>
    <name evidence="4" type="ORF">D0T11_04355</name>
</gene>
<name>A0A418R6D0_9BACT</name>
<dbReference type="SMART" id="SM00758">
    <property type="entry name" value="PA14"/>
    <property type="match status" value="1"/>
</dbReference>
<proteinExistence type="predicted"/>
<dbReference type="InterPro" id="IPR000772">
    <property type="entry name" value="Ricin_B_lectin"/>
</dbReference>